<evidence type="ECO:0000313" key="2">
    <source>
        <dbReference type="Proteomes" id="UP000266861"/>
    </source>
</evidence>
<accession>A0A397IU74</accession>
<keyword evidence="2" id="KW-1185">Reference proteome</keyword>
<dbReference type="EMBL" id="PQFF01000189">
    <property type="protein sequence ID" value="RHZ76190.1"/>
    <property type="molecule type" value="Genomic_DNA"/>
</dbReference>
<reference evidence="1 2" key="1">
    <citation type="submission" date="2018-08" db="EMBL/GenBank/DDBJ databases">
        <title>Genome and evolution of the arbuscular mycorrhizal fungus Diversispora epigaea (formerly Glomus versiforme) and its bacterial endosymbionts.</title>
        <authorList>
            <person name="Sun X."/>
            <person name="Fei Z."/>
            <person name="Harrison M."/>
        </authorList>
    </citation>
    <scope>NUCLEOTIDE SEQUENCE [LARGE SCALE GENOMIC DNA]</scope>
    <source>
        <strain evidence="1 2">IT104</strain>
    </source>
</reference>
<organism evidence="1 2">
    <name type="scientific">Diversispora epigaea</name>
    <dbReference type="NCBI Taxonomy" id="1348612"/>
    <lineage>
        <taxon>Eukaryota</taxon>
        <taxon>Fungi</taxon>
        <taxon>Fungi incertae sedis</taxon>
        <taxon>Mucoromycota</taxon>
        <taxon>Glomeromycotina</taxon>
        <taxon>Glomeromycetes</taxon>
        <taxon>Diversisporales</taxon>
        <taxon>Diversisporaceae</taxon>
        <taxon>Diversispora</taxon>
    </lineage>
</organism>
<protein>
    <submittedName>
        <fullName evidence="1">Uncharacterized protein</fullName>
    </submittedName>
</protein>
<gene>
    <name evidence="1" type="ORF">Glove_202g91</name>
</gene>
<dbReference type="OrthoDB" id="2373574at2759"/>
<dbReference type="STRING" id="1348612.A0A397IU74"/>
<comment type="caution">
    <text evidence="1">The sequence shown here is derived from an EMBL/GenBank/DDBJ whole genome shotgun (WGS) entry which is preliminary data.</text>
</comment>
<sequence>MNLNRTGTRTSCLDSVQTERLGALSLRYEVRPRILSIEKINNQKKIIVGHDALKKYANLVLQKYSDYIGSWDIEEKDSQWYVYFNRKIYLECLICKRTHDKDQR</sequence>
<name>A0A397IU74_9GLOM</name>
<proteinExistence type="predicted"/>
<evidence type="ECO:0000313" key="1">
    <source>
        <dbReference type="EMBL" id="RHZ76190.1"/>
    </source>
</evidence>
<dbReference type="AlphaFoldDB" id="A0A397IU74"/>
<dbReference type="Proteomes" id="UP000266861">
    <property type="component" value="Unassembled WGS sequence"/>
</dbReference>